<organism evidence="3 4">
    <name type="scientific">Corynebacterium zhongnanshanii</name>
    <dbReference type="NCBI Taxonomy" id="2768834"/>
    <lineage>
        <taxon>Bacteria</taxon>
        <taxon>Bacillati</taxon>
        <taxon>Actinomycetota</taxon>
        <taxon>Actinomycetes</taxon>
        <taxon>Mycobacteriales</taxon>
        <taxon>Corynebacteriaceae</taxon>
        <taxon>Corynebacterium</taxon>
    </lineage>
</organism>
<dbReference type="Pfam" id="PF18726">
    <property type="entry name" value="HEPN_SAV_6107"/>
    <property type="match status" value="1"/>
</dbReference>
<reference evidence="3 4" key="1">
    <citation type="submission" date="2019-10" db="EMBL/GenBank/DDBJ databases">
        <title>Corynebacterium sp novel species isolated from the respiratory tract of Marmot.</title>
        <authorList>
            <person name="Zhang G."/>
        </authorList>
    </citation>
    <scope>NUCLEOTIDE SEQUENCE [LARGE SCALE GENOMIC DNA]</scope>
    <source>
        <strain evidence="3 4">336</strain>
    </source>
</reference>
<evidence type="ECO:0000256" key="1">
    <source>
        <dbReference type="SAM" id="Coils"/>
    </source>
</evidence>
<sequence>MATRMSARARMASARAFVEDAERQLELARAELRCDQSVVYSYRAALRAAGALIQWAAQDRQRIPQGSAWDKLSKLDPEMQPWVEEFRTLARLSSRADMGLEKGISPEVAHSIYVRVCAFVDVARGNVKYLPNVA</sequence>
<comment type="caution">
    <text evidence="3">The sequence shown here is derived from an EMBL/GenBank/DDBJ whole genome shotgun (WGS) entry which is preliminary data.</text>
</comment>
<dbReference type="Proteomes" id="UP000436181">
    <property type="component" value="Unassembled WGS sequence"/>
</dbReference>
<evidence type="ECO:0000259" key="2">
    <source>
        <dbReference type="Pfam" id="PF18726"/>
    </source>
</evidence>
<keyword evidence="1" id="KW-0175">Coiled coil</keyword>
<feature type="coiled-coil region" evidence="1">
    <location>
        <begin position="11"/>
        <end position="38"/>
    </location>
</feature>
<dbReference type="RefSeq" id="WP_151844388.1">
    <property type="nucleotide sequence ID" value="NZ_WBZJ01000002.1"/>
</dbReference>
<keyword evidence="4" id="KW-1185">Reference proteome</keyword>
<evidence type="ECO:0000313" key="4">
    <source>
        <dbReference type="Proteomes" id="UP000436181"/>
    </source>
</evidence>
<feature type="domain" description="SAV-6107-like HEPN" evidence="2">
    <location>
        <begin position="40"/>
        <end position="122"/>
    </location>
</feature>
<dbReference type="InterPro" id="IPR040891">
    <property type="entry name" value="HEPN_SAV_6107"/>
</dbReference>
<proteinExistence type="predicted"/>
<name>A0ABQ6VEX3_9CORY</name>
<gene>
    <name evidence="3" type="ORF">F8377_06155</name>
</gene>
<accession>A0ABQ6VEX3</accession>
<dbReference type="EMBL" id="WBZJ01000002">
    <property type="protein sequence ID" value="KAB3520826.1"/>
    <property type="molecule type" value="Genomic_DNA"/>
</dbReference>
<protein>
    <recommendedName>
        <fullName evidence="2">SAV-6107-like HEPN domain-containing protein</fullName>
    </recommendedName>
</protein>
<evidence type="ECO:0000313" key="3">
    <source>
        <dbReference type="EMBL" id="KAB3520826.1"/>
    </source>
</evidence>